<proteinExistence type="predicted"/>
<evidence type="ECO:0000313" key="1">
    <source>
        <dbReference type="EMBL" id="RAO79523.1"/>
    </source>
</evidence>
<dbReference type="Proteomes" id="UP000249782">
    <property type="component" value="Unassembled WGS sequence"/>
</dbReference>
<organism evidence="1 2">
    <name type="scientific">Methanothermobacter tenebrarum</name>
    <dbReference type="NCBI Taxonomy" id="680118"/>
    <lineage>
        <taxon>Archaea</taxon>
        <taxon>Methanobacteriati</taxon>
        <taxon>Methanobacteriota</taxon>
        <taxon>Methanomada group</taxon>
        <taxon>Methanobacteria</taxon>
        <taxon>Methanobacteriales</taxon>
        <taxon>Methanobacteriaceae</taxon>
        <taxon>Methanothermobacter</taxon>
    </lineage>
</organism>
<evidence type="ECO:0000313" key="2">
    <source>
        <dbReference type="Proteomes" id="UP000249782"/>
    </source>
</evidence>
<accession>A0A328PDT2</accession>
<dbReference type="AlphaFoldDB" id="A0A328PDT2"/>
<dbReference type="OrthoDB" id="114142at2157"/>
<protein>
    <submittedName>
        <fullName evidence="1">5,10-methenyltetrahydromethanopterin hydrogenase cofactor biosynthesis protein HmdC</fullName>
    </submittedName>
</protein>
<dbReference type="InterPro" id="IPR016760">
    <property type="entry name" value="HcgG-like"/>
</dbReference>
<gene>
    <name evidence="1" type="primary">hmdC</name>
    <name evidence="1" type="ORF">DPC56_01715</name>
</gene>
<dbReference type="NCBIfam" id="TIGR03958">
    <property type="entry name" value="monoFe_hyd_HmdC"/>
    <property type="match status" value="1"/>
</dbReference>
<dbReference type="Pfam" id="PF10113">
    <property type="entry name" value="Fibrillarin_2"/>
    <property type="match status" value="1"/>
</dbReference>
<dbReference type="RefSeq" id="WP_112093352.1">
    <property type="nucleotide sequence ID" value="NZ_QLOE01000002.1"/>
</dbReference>
<name>A0A328PDT2_9EURY</name>
<dbReference type="PIRSF" id="PIRSF019375">
    <property type="entry name" value="UCP019375"/>
    <property type="match status" value="1"/>
</dbReference>
<sequence>MEDLIMEAIHDPNAAWELAKKDKDPIKVVDTISELSMEEAIKLGYNFKRFPIGCDLTEILVGTCASDLEEIDFLGNCILADMIGATIHACAYAFADMAESYGMNGVELMRKVRQITEVPIDLDHFGEYGPMRFPEDITHCIGQCYMEGPPFKGCPRNRIHSRLLDKEKEALHERDEWIRNSTSVAINLTSAQGAEAHAAPIKEAKKVAKLAREHGKGLEAIMFIGDGYDDLITGFETALEIGVDVFVLEGGPFNLATDRLGTFARAVAMARILAPGKIVATNGAYEDECRVGLRAGLNAIITGFPRNHHGYMCGYSPGTARRGNFGLPRIIKIMKDEIPEGLTRVPIQKSEMEALAMAVKAAGEDNVYPERIGHTFVGDAHWACLPHTPLYKRVKIQKTVNDIKRMASEGLLGDKIAIIGARFLSWVIGRELEDYVDEIVISDTDKWVENVTIDNLRSQLKVDLNGANGDDKRAYHYADTTIISSTIPEVVNKISRDFKDTISFI</sequence>
<reference evidence="1 2" key="1">
    <citation type="submission" date="2018-06" db="EMBL/GenBank/DDBJ databases">
        <title>Draft genome sequence of hyperthermophilic methanogen Methanothermobacter tenebrarum sp. MCM-B 1447.</title>
        <authorList>
            <person name="Pore S.D."/>
            <person name="Dagar S."/>
            <person name="Dhakephalkar P.K."/>
        </authorList>
    </citation>
    <scope>NUCLEOTIDE SEQUENCE [LARGE SCALE GENOMIC DNA]</scope>
    <source>
        <strain evidence="1 2">MCM B 1447</strain>
    </source>
</reference>
<dbReference type="EMBL" id="QLOE01000002">
    <property type="protein sequence ID" value="RAO79523.1"/>
    <property type="molecule type" value="Genomic_DNA"/>
</dbReference>
<comment type="caution">
    <text evidence="1">The sequence shown here is derived from an EMBL/GenBank/DDBJ whole genome shotgun (WGS) entry which is preliminary data.</text>
</comment>
<keyword evidence="2" id="KW-1185">Reference proteome</keyword>